<evidence type="ECO:0000313" key="2">
    <source>
        <dbReference type="EMBL" id="KAG8076753.1"/>
    </source>
</evidence>
<feature type="region of interest" description="Disordered" evidence="1">
    <location>
        <begin position="262"/>
        <end position="285"/>
    </location>
</feature>
<feature type="region of interest" description="Disordered" evidence="1">
    <location>
        <begin position="36"/>
        <end position="152"/>
    </location>
</feature>
<evidence type="ECO:0000256" key="1">
    <source>
        <dbReference type="SAM" id="MobiDB-lite"/>
    </source>
</evidence>
<dbReference type="OrthoDB" id="1929495at2759"/>
<organism evidence="2 3">
    <name type="scientific">Zizania palustris</name>
    <name type="common">Northern wild rice</name>
    <dbReference type="NCBI Taxonomy" id="103762"/>
    <lineage>
        <taxon>Eukaryota</taxon>
        <taxon>Viridiplantae</taxon>
        <taxon>Streptophyta</taxon>
        <taxon>Embryophyta</taxon>
        <taxon>Tracheophyta</taxon>
        <taxon>Spermatophyta</taxon>
        <taxon>Magnoliopsida</taxon>
        <taxon>Liliopsida</taxon>
        <taxon>Poales</taxon>
        <taxon>Poaceae</taxon>
        <taxon>BOP clade</taxon>
        <taxon>Oryzoideae</taxon>
        <taxon>Oryzeae</taxon>
        <taxon>Zizaniinae</taxon>
        <taxon>Zizania</taxon>
    </lineage>
</organism>
<dbReference type="AlphaFoldDB" id="A0A8J5SN48"/>
<keyword evidence="3" id="KW-1185">Reference proteome</keyword>
<dbReference type="EMBL" id="JAAALK010000283">
    <property type="protein sequence ID" value="KAG8076753.1"/>
    <property type="molecule type" value="Genomic_DNA"/>
</dbReference>
<dbReference type="Proteomes" id="UP000729402">
    <property type="component" value="Unassembled WGS sequence"/>
</dbReference>
<feature type="compositionally biased region" description="Polar residues" evidence="1">
    <location>
        <begin position="103"/>
        <end position="124"/>
    </location>
</feature>
<name>A0A8J5SN48_ZIZPA</name>
<reference evidence="2" key="1">
    <citation type="journal article" date="2021" name="bioRxiv">
        <title>Whole Genome Assembly and Annotation of Northern Wild Rice, Zizania palustris L., Supports a Whole Genome Duplication in the Zizania Genus.</title>
        <authorList>
            <person name="Haas M."/>
            <person name="Kono T."/>
            <person name="Macchietto M."/>
            <person name="Millas R."/>
            <person name="McGilp L."/>
            <person name="Shao M."/>
            <person name="Duquette J."/>
            <person name="Hirsch C.N."/>
            <person name="Kimball J."/>
        </authorList>
    </citation>
    <scope>NUCLEOTIDE SEQUENCE</scope>
    <source>
        <tissue evidence="2">Fresh leaf tissue</tissue>
    </source>
</reference>
<comment type="caution">
    <text evidence="2">The sequence shown here is derived from an EMBL/GenBank/DDBJ whole genome shotgun (WGS) entry which is preliminary data.</text>
</comment>
<proteinExistence type="predicted"/>
<protein>
    <submittedName>
        <fullName evidence="2">Uncharacterized protein</fullName>
    </submittedName>
</protein>
<gene>
    <name evidence="2" type="ORF">GUJ93_ZPchr0006g41401</name>
</gene>
<evidence type="ECO:0000313" key="3">
    <source>
        <dbReference type="Proteomes" id="UP000729402"/>
    </source>
</evidence>
<feature type="compositionally biased region" description="Acidic residues" evidence="1">
    <location>
        <begin position="139"/>
        <end position="152"/>
    </location>
</feature>
<accession>A0A8J5SN48</accession>
<dbReference type="PANTHER" id="PTHR34546">
    <property type="entry name" value="OS06G0153600 PROTEIN"/>
    <property type="match status" value="1"/>
</dbReference>
<reference evidence="2" key="2">
    <citation type="submission" date="2021-02" db="EMBL/GenBank/DDBJ databases">
        <authorList>
            <person name="Kimball J.A."/>
            <person name="Haas M.W."/>
            <person name="Macchietto M."/>
            <person name="Kono T."/>
            <person name="Duquette J."/>
            <person name="Shao M."/>
        </authorList>
    </citation>
    <scope>NUCLEOTIDE SEQUENCE</scope>
    <source>
        <tissue evidence="2">Fresh leaf tissue</tissue>
    </source>
</reference>
<dbReference type="PANTHER" id="PTHR34546:SF3">
    <property type="entry name" value="OS06G0153600 PROTEIN"/>
    <property type="match status" value="1"/>
</dbReference>
<sequence>MPRHRDRDEMPPADCDRLLAEEIFYLHSLWRRGPEVSASFPAPIPPRGSASLAETRRWETGRRRRRRLEHHAQKQEQEQDPGLEWPVAPSPPVSSTPWPDHASSLSQHPPKQQPSPGSLSQQAALRTADNFFSNRGLDGDGEGSESEGEEEDTAAGFFMGLFEREVALREHYERRWEEEDFMCMACAGRKGKTRKFNGCVALVQHAQAATRCGRPRAHRALAAAICRVLGWDIKRLPSIVIDPRGTLGHALATEASGAVAAQEAKGNIDAQKKDGSSGDKDTAKF</sequence>
<feature type="compositionally biased region" description="Basic and acidic residues" evidence="1">
    <location>
        <begin position="270"/>
        <end position="285"/>
    </location>
</feature>